<dbReference type="SUPFAM" id="SSF159127">
    <property type="entry name" value="HupF/HypC-like"/>
    <property type="match status" value="1"/>
</dbReference>
<dbReference type="GO" id="GO:0005506">
    <property type="term" value="F:iron ion binding"/>
    <property type="evidence" value="ECO:0007669"/>
    <property type="project" value="TreeGrafter"/>
</dbReference>
<dbReference type="RefSeq" id="WP_288199987.1">
    <property type="nucleotide sequence ID" value="NZ_LT608334.1"/>
</dbReference>
<organism evidence="2">
    <name type="scientific">uncultured Pleomorphomonas sp</name>
    <dbReference type="NCBI Taxonomy" id="442121"/>
    <lineage>
        <taxon>Bacteria</taxon>
        <taxon>Pseudomonadati</taxon>
        <taxon>Pseudomonadota</taxon>
        <taxon>Alphaproteobacteria</taxon>
        <taxon>Hyphomicrobiales</taxon>
        <taxon>Pleomorphomonadaceae</taxon>
        <taxon>Pleomorphomonas</taxon>
        <taxon>environmental samples</taxon>
    </lineage>
</organism>
<accession>A0A212LCK5</accession>
<proteinExistence type="inferred from homology"/>
<dbReference type="Pfam" id="PF01455">
    <property type="entry name" value="HupF_HypC"/>
    <property type="match status" value="1"/>
</dbReference>
<dbReference type="Gene3D" id="2.30.30.140">
    <property type="match status" value="1"/>
</dbReference>
<comment type="similarity">
    <text evidence="1">Belongs to the HupF/HypC family.</text>
</comment>
<dbReference type="GO" id="GO:1902670">
    <property type="term" value="F:carbon dioxide binding"/>
    <property type="evidence" value="ECO:0007669"/>
    <property type="project" value="TreeGrafter"/>
</dbReference>
<dbReference type="NCBIfam" id="TIGR00074">
    <property type="entry name" value="hypC_hupF"/>
    <property type="match status" value="1"/>
</dbReference>
<dbReference type="PANTHER" id="PTHR35177:SF2">
    <property type="entry name" value="HYDROGENASE MATURATION FACTOR HYBG"/>
    <property type="match status" value="1"/>
</dbReference>
<dbReference type="InterPro" id="IPR001109">
    <property type="entry name" value="Hydrogenase_HupF/HypC"/>
</dbReference>
<evidence type="ECO:0000256" key="1">
    <source>
        <dbReference type="ARBA" id="ARBA00006018"/>
    </source>
</evidence>
<sequence>MCLGLPMTVIDGDDFSALCERHGERRRVSTLLVGRQAAGARLLVHLDSAVRVLDADEAQAIDRALDGLAAASEGRAFEHLFADLIDREPELPEHLRTKQPCPR</sequence>
<protein>
    <submittedName>
        <fullName evidence="2">Hydrogenase expression/formation protein HupF</fullName>
    </submittedName>
</protein>
<gene>
    <name evidence="2" type="primary">hupF</name>
    <name evidence="2" type="ORF">KL86PLE_130619</name>
</gene>
<dbReference type="EMBL" id="FMJD01000005">
    <property type="protein sequence ID" value="SCM75218.1"/>
    <property type="molecule type" value="Genomic_DNA"/>
</dbReference>
<dbReference type="PRINTS" id="PR00445">
    <property type="entry name" value="HUPFHYPC"/>
</dbReference>
<reference evidence="2" key="1">
    <citation type="submission" date="2016-08" db="EMBL/GenBank/DDBJ databases">
        <authorList>
            <person name="Seilhamer J.J."/>
        </authorList>
    </citation>
    <scope>NUCLEOTIDE SEQUENCE</scope>
    <source>
        <strain evidence="2">86</strain>
    </source>
</reference>
<name>A0A212LCK5_9HYPH</name>
<evidence type="ECO:0000313" key="2">
    <source>
        <dbReference type="EMBL" id="SCM75218.1"/>
    </source>
</evidence>
<dbReference type="AlphaFoldDB" id="A0A212LCK5"/>
<dbReference type="PANTHER" id="PTHR35177">
    <property type="entry name" value="HYDROGENASE MATURATION FACTOR HYBG"/>
    <property type="match status" value="1"/>
</dbReference>
<dbReference type="GO" id="GO:0051604">
    <property type="term" value="P:protein maturation"/>
    <property type="evidence" value="ECO:0007669"/>
    <property type="project" value="TreeGrafter"/>
</dbReference>